<comment type="subcellular location">
    <subcellularLocation>
        <location evidence="7">Cell membrane</location>
        <topology evidence="7">Peripheral membrane protein</topology>
    </subcellularLocation>
    <subcellularLocation>
        <location evidence="1">Membrane</location>
    </subcellularLocation>
</comment>
<comment type="function">
    <text evidence="7">F(1)F(0) ATP synthase produces ATP from ADP in the presence of a proton or sodium gradient. F-type ATPases consist of two structural domains, F(1) containing the extramembraneous catalytic core and F(0) containing the membrane proton channel, linked together by a central stalk and a peripheral stalk. During catalysis, ATP synthesis in the catalytic domain of F(1) is coupled via a rotary mechanism of the central stalk subunits to proton translocation.</text>
</comment>
<accession>A0ABN3BM86</accession>
<dbReference type="HAMAP" id="MF_01416">
    <property type="entry name" value="ATP_synth_delta_bact"/>
    <property type="match status" value="1"/>
</dbReference>
<organism evidence="8 9">
    <name type="scientific">Sinomonas flava</name>
    <dbReference type="NCBI Taxonomy" id="496857"/>
    <lineage>
        <taxon>Bacteria</taxon>
        <taxon>Bacillati</taxon>
        <taxon>Actinomycetota</taxon>
        <taxon>Actinomycetes</taxon>
        <taxon>Micrococcales</taxon>
        <taxon>Micrococcaceae</taxon>
        <taxon>Sinomonas</taxon>
    </lineage>
</organism>
<protein>
    <recommendedName>
        <fullName evidence="7">ATP synthase subunit delta</fullName>
    </recommendedName>
    <alternativeName>
        <fullName evidence="7">ATP synthase F(1) sector subunit delta</fullName>
    </alternativeName>
    <alternativeName>
        <fullName evidence="7">F-type ATPase subunit delta</fullName>
        <shortName evidence="7">F-ATPase subunit delta</shortName>
    </alternativeName>
</protein>
<dbReference type="Pfam" id="PF00213">
    <property type="entry name" value="OSCP"/>
    <property type="match status" value="1"/>
</dbReference>
<dbReference type="PANTHER" id="PTHR11910">
    <property type="entry name" value="ATP SYNTHASE DELTA CHAIN"/>
    <property type="match status" value="1"/>
</dbReference>
<gene>
    <name evidence="7" type="primary">atpH</name>
    <name evidence="8" type="ORF">GCM10009849_08790</name>
</gene>
<evidence type="ECO:0000313" key="8">
    <source>
        <dbReference type="EMBL" id="GAA2197954.1"/>
    </source>
</evidence>
<dbReference type="InterPro" id="IPR000711">
    <property type="entry name" value="ATPase_OSCP/dsu"/>
</dbReference>
<evidence type="ECO:0000256" key="6">
    <source>
        <dbReference type="ARBA" id="ARBA00023310"/>
    </source>
</evidence>
<keyword evidence="4 7" id="KW-0406">Ion transport</keyword>
<evidence type="ECO:0000256" key="5">
    <source>
        <dbReference type="ARBA" id="ARBA00023136"/>
    </source>
</evidence>
<keyword evidence="7" id="KW-0139">CF(1)</keyword>
<evidence type="ECO:0000256" key="4">
    <source>
        <dbReference type="ARBA" id="ARBA00023065"/>
    </source>
</evidence>
<dbReference type="RefSeq" id="WP_344298457.1">
    <property type="nucleotide sequence ID" value="NZ_BAAAQW010000003.1"/>
</dbReference>
<evidence type="ECO:0000313" key="9">
    <source>
        <dbReference type="Proteomes" id="UP001500432"/>
    </source>
</evidence>
<comment type="caution">
    <text evidence="8">The sequence shown here is derived from an EMBL/GenBank/DDBJ whole genome shotgun (WGS) entry which is preliminary data.</text>
</comment>
<keyword evidence="6 7" id="KW-0066">ATP synthesis</keyword>
<dbReference type="PRINTS" id="PR00125">
    <property type="entry name" value="ATPASEDELTA"/>
</dbReference>
<evidence type="ECO:0000256" key="3">
    <source>
        <dbReference type="ARBA" id="ARBA00022781"/>
    </source>
</evidence>
<keyword evidence="3 7" id="KW-0375">Hydrogen ion transport</keyword>
<evidence type="ECO:0000256" key="7">
    <source>
        <dbReference type="HAMAP-Rule" id="MF_01416"/>
    </source>
</evidence>
<dbReference type="NCBIfam" id="NF009967">
    <property type="entry name" value="PRK13430.1"/>
    <property type="match status" value="1"/>
</dbReference>
<comment type="function">
    <text evidence="7">This protein is part of the stalk that links CF(0) to CF(1). It either transmits conformational changes from CF(0) to CF(1) or is implicated in proton conduction.</text>
</comment>
<keyword evidence="5 7" id="KW-0472">Membrane</keyword>
<evidence type="ECO:0000256" key="2">
    <source>
        <dbReference type="ARBA" id="ARBA00022448"/>
    </source>
</evidence>
<dbReference type="Proteomes" id="UP001500432">
    <property type="component" value="Unassembled WGS sequence"/>
</dbReference>
<keyword evidence="2 7" id="KW-0813">Transport</keyword>
<dbReference type="EMBL" id="BAAAQW010000003">
    <property type="protein sequence ID" value="GAA2197954.1"/>
    <property type="molecule type" value="Genomic_DNA"/>
</dbReference>
<name>A0ABN3BM86_9MICC</name>
<keyword evidence="9" id="KW-1185">Reference proteome</keyword>
<keyword evidence="7" id="KW-1003">Cell membrane</keyword>
<sequence>MAGVSSESLSAALADLETTLPTASLSLARELFGIVGVLDGSAGLRRALTDPSREGSEKSALVHSLLDGKASADAVEITAKLAASRWADARDVSDALETLASTVAIAVAEQGAGTASGLSGLEKLQNDLFAFNHAVEESHELQNALTEQQASPEAKRSLALRLVPQASEEAKLLIGQAAAAPRGLKPAKLIERFAALAAGRQKRWIADVAVARPLTGSQAERLQTGLNRLYGRELKMNTTVDPLLVGGLRVTVGDEVLDASTVSRLGELRRQLASQAR</sequence>
<proteinExistence type="inferred from homology"/>
<comment type="similarity">
    <text evidence="7">Belongs to the ATPase delta chain family.</text>
</comment>
<reference evidence="8 9" key="1">
    <citation type="journal article" date="2019" name="Int. J. Syst. Evol. Microbiol.">
        <title>The Global Catalogue of Microorganisms (GCM) 10K type strain sequencing project: providing services to taxonomists for standard genome sequencing and annotation.</title>
        <authorList>
            <consortium name="The Broad Institute Genomics Platform"/>
            <consortium name="The Broad Institute Genome Sequencing Center for Infectious Disease"/>
            <person name="Wu L."/>
            <person name="Ma J."/>
        </authorList>
    </citation>
    <scope>NUCLEOTIDE SEQUENCE [LARGE SCALE GENOMIC DNA]</scope>
    <source>
        <strain evidence="8 9">JCM 16034</strain>
    </source>
</reference>
<evidence type="ECO:0000256" key="1">
    <source>
        <dbReference type="ARBA" id="ARBA00004370"/>
    </source>
</evidence>